<accession>A0A5B7GH97</accession>
<comment type="caution">
    <text evidence="2">The sequence shown here is derived from an EMBL/GenBank/DDBJ whole genome shotgun (WGS) entry which is preliminary data.</text>
</comment>
<proteinExistence type="predicted"/>
<protein>
    <submittedName>
        <fullName evidence="2">Uncharacterized protein</fullName>
    </submittedName>
</protein>
<feature type="compositionally biased region" description="Polar residues" evidence="1">
    <location>
        <begin position="33"/>
        <end position="56"/>
    </location>
</feature>
<keyword evidence="3" id="KW-1185">Reference proteome</keyword>
<dbReference type="Proteomes" id="UP000324222">
    <property type="component" value="Unassembled WGS sequence"/>
</dbReference>
<sequence>MMRDKEKARRAEDWYLPWVVRPELLRTSRQWHRSSTPPALTCRPSNGLSTQSKRPFGPSLSQYGSLRSGGGCVIAGRLYVLARAGLYGLSGVMVYMHARHCGRLGMWVGSGVTTLGRLAGRSVQEPHLARLH</sequence>
<evidence type="ECO:0000256" key="1">
    <source>
        <dbReference type="SAM" id="MobiDB-lite"/>
    </source>
</evidence>
<gene>
    <name evidence="2" type="ORF">E2C01_052332</name>
</gene>
<evidence type="ECO:0000313" key="2">
    <source>
        <dbReference type="EMBL" id="MPC58332.1"/>
    </source>
</evidence>
<organism evidence="2 3">
    <name type="scientific">Portunus trituberculatus</name>
    <name type="common">Swimming crab</name>
    <name type="synonym">Neptunus trituberculatus</name>
    <dbReference type="NCBI Taxonomy" id="210409"/>
    <lineage>
        <taxon>Eukaryota</taxon>
        <taxon>Metazoa</taxon>
        <taxon>Ecdysozoa</taxon>
        <taxon>Arthropoda</taxon>
        <taxon>Crustacea</taxon>
        <taxon>Multicrustacea</taxon>
        <taxon>Malacostraca</taxon>
        <taxon>Eumalacostraca</taxon>
        <taxon>Eucarida</taxon>
        <taxon>Decapoda</taxon>
        <taxon>Pleocyemata</taxon>
        <taxon>Brachyura</taxon>
        <taxon>Eubrachyura</taxon>
        <taxon>Portunoidea</taxon>
        <taxon>Portunidae</taxon>
        <taxon>Portuninae</taxon>
        <taxon>Portunus</taxon>
    </lineage>
</organism>
<name>A0A5B7GH97_PORTR</name>
<dbReference type="EMBL" id="VSRR010015576">
    <property type="protein sequence ID" value="MPC58332.1"/>
    <property type="molecule type" value="Genomic_DNA"/>
</dbReference>
<dbReference type="AlphaFoldDB" id="A0A5B7GH97"/>
<feature type="region of interest" description="Disordered" evidence="1">
    <location>
        <begin position="29"/>
        <end position="56"/>
    </location>
</feature>
<reference evidence="2 3" key="1">
    <citation type="submission" date="2019-05" db="EMBL/GenBank/DDBJ databases">
        <title>Another draft genome of Portunus trituberculatus and its Hox gene families provides insights of decapod evolution.</title>
        <authorList>
            <person name="Jeong J.-H."/>
            <person name="Song I."/>
            <person name="Kim S."/>
            <person name="Choi T."/>
            <person name="Kim D."/>
            <person name="Ryu S."/>
            <person name="Kim W."/>
        </authorList>
    </citation>
    <scope>NUCLEOTIDE SEQUENCE [LARGE SCALE GENOMIC DNA]</scope>
    <source>
        <tissue evidence="2">Muscle</tissue>
    </source>
</reference>
<evidence type="ECO:0000313" key="3">
    <source>
        <dbReference type="Proteomes" id="UP000324222"/>
    </source>
</evidence>